<feature type="region of interest" description="Disordered" evidence="10">
    <location>
        <begin position="52"/>
        <end position="75"/>
    </location>
</feature>
<dbReference type="NCBIfam" id="TIGR01411">
    <property type="entry name" value="tatAE"/>
    <property type="match status" value="1"/>
</dbReference>
<dbReference type="PRINTS" id="PR01506">
    <property type="entry name" value="TATBPROTEIN"/>
</dbReference>
<keyword evidence="2 9" id="KW-0813">Transport</keyword>
<dbReference type="Gene3D" id="1.20.5.3310">
    <property type="match status" value="1"/>
</dbReference>
<keyword evidence="7 9" id="KW-0811">Translocation</keyword>
<evidence type="ECO:0000256" key="5">
    <source>
        <dbReference type="ARBA" id="ARBA00022927"/>
    </source>
</evidence>
<dbReference type="Pfam" id="PF02416">
    <property type="entry name" value="TatA_B_E"/>
    <property type="match status" value="1"/>
</dbReference>
<keyword evidence="8 9" id="KW-0472">Membrane</keyword>
<proteinExistence type="inferred from homology"/>
<evidence type="ECO:0000256" key="7">
    <source>
        <dbReference type="ARBA" id="ARBA00023010"/>
    </source>
</evidence>
<keyword evidence="5 9" id="KW-0653">Protein transport</keyword>
<dbReference type="PANTHER" id="PTHR42982">
    <property type="entry name" value="SEC-INDEPENDENT PROTEIN TRANSLOCASE PROTEIN TATA"/>
    <property type="match status" value="1"/>
</dbReference>
<accession>A0A401HAP7</accession>
<evidence type="ECO:0000256" key="3">
    <source>
        <dbReference type="ARBA" id="ARBA00022475"/>
    </source>
</evidence>
<evidence type="ECO:0000256" key="9">
    <source>
        <dbReference type="HAMAP-Rule" id="MF_00236"/>
    </source>
</evidence>
<comment type="caution">
    <text evidence="11">The sequence shown here is derived from an EMBL/GenBank/DDBJ whole genome shotgun (WGS) entry which is preliminary data.</text>
</comment>
<dbReference type="GO" id="GO:0033281">
    <property type="term" value="C:TAT protein transport complex"/>
    <property type="evidence" value="ECO:0007669"/>
    <property type="project" value="UniProtKB-UniRule"/>
</dbReference>
<keyword evidence="6 9" id="KW-1133">Transmembrane helix</keyword>
<evidence type="ECO:0000256" key="6">
    <source>
        <dbReference type="ARBA" id="ARBA00022989"/>
    </source>
</evidence>
<feature type="transmembrane region" description="Helical" evidence="9">
    <location>
        <begin position="12"/>
        <end position="29"/>
    </location>
</feature>
<sequence>MGASMPIGIPSLGVPELVLILLILLIIFGPSKIPEIARNLGLAVKELRNSISGEGEAASTQQSKKSGGSEKEKES</sequence>
<dbReference type="InterPro" id="IPR003369">
    <property type="entry name" value="TatA/B/E"/>
</dbReference>
<dbReference type="HAMAP" id="MF_00236">
    <property type="entry name" value="TatA_E"/>
    <property type="match status" value="1"/>
</dbReference>
<evidence type="ECO:0000256" key="2">
    <source>
        <dbReference type="ARBA" id="ARBA00022448"/>
    </source>
</evidence>
<dbReference type="InterPro" id="IPR006312">
    <property type="entry name" value="TatA/E"/>
</dbReference>
<dbReference type="Proteomes" id="UP000291213">
    <property type="component" value="Unassembled WGS sequence"/>
</dbReference>
<evidence type="ECO:0000313" key="11">
    <source>
        <dbReference type="EMBL" id="GBF09464.1"/>
    </source>
</evidence>
<dbReference type="AlphaFoldDB" id="A0A401HAP7"/>
<dbReference type="GO" id="GO:0043953">
    <property type="term" value="P:protein transport by the Tat complex"/>
    <property type="evidence" value="ECO:0007669"/>
    <property type="project" value="UniProtKB-UniRule"/>
</dbReference>
<dbReference type="EMBL" id="BDMD01000070">
    <property type="protein sequence ID" value="GBF09464.1"/>
    <property type="molecule type" value="Genomic_DNA"/>
</dbReference>
<dbReference type="GO" id="GO:0008320">
    <property type="term" value="F:protein transmembrane transporter activity"/>
    <property type="evidence" value="ECO:0007669"/>
    <property type="project" value="UniProtKB-UniRule"/>
</dbReference>
<comment type="subunit">
    <text evidence="9">Forms a complex with TatC.</text>
</comment>
<protein>
    <recommendedName>
        <fullName evidence="9">Sec-independent protein translocase protein TatA</fullName>
    </recommendedName>
</protein>
<comment type="subcellular location">
    <subcellularLocation>
        <location evidence="1 9">Cell membrane</location>
        <topology evidence="1 9">Single-pass membrane protein</topology>
    </subcellularLocation>
</comment>
<name>A0A401HAP7_AERPX</name>
<keyword evidence="4 9" id="KW-0812">Transmembrane</keyword>
<evidence type="ECO:0000313" key="12">
    <source>
        <dbReference type="Proteomes" id="UP000291213"/>
    </source>
</evidence>
<evidence type="ECO:0000256" key="8">
    <source>
        <dbReference type="ARBA" id="ARBA00023136"/>
    </source>
</evidence>
<dbReference type="PANTHER" id="PTHR42982:SF1">
    <property type="entry name" value="SEC-INDEPENDENT PROTEIN TRANSLOCASE PROTEIN TATA"/>
    <property type="match status" value="1"/>
</dbReference>
<keyword evidence="3 9" id="KW-1003">Cell membrane</keyword>
<evidence type="ECO:0000256" key="10">
    <source>
        <dbReference type="SAM" id="MobiDB-lite"/>
    </source>
</evidence>
<comment type="similarity">
    <text evidence="9">Belongs to the TatA/E family.</text>
</comment>
<reference evidence="11 12" key="1">
    <citation type="submission" date="2017-02" db="EMBL/GenBank/DDBJ databases">
        <title>isolation and characterization of a novel temperate virus Aeropyrum globular virus 1 infecting hyperthermophilic archaeon Aeropyrum.</title>
        <authorList>
            <person name="Yumiya M."/>
            <person name="Yoshida T."/>
            <person name="Sako Y."/>
        </authorList>
    </citation>
    <scope>NUCLEOTIDE SEQUENCE [LARGE SCALE GENOMIC DNA]</scope>
    <source>
        <strain evidence="11 12">YK1-12-2013</strain>
    </source>
</reference>
<gene>
    <name evidence="9" type="primary">tatA</name>
    <name evidence="11" type="ORF">apy_11890</name>
</gene>
<comment type="function">
    <text evidence="9">Part of the twin-arginine translocation (Tat) system that transports large folded proteins containing a characteristic twin-arginine motif in their signal peptide across membranes. TatA could form the protein-conducting channel of the Tat system.</text>
</comment>
<evidence type="ECO:0000256" key="4">
    <source>
        <dbReference type="ARBA" id="ARBA00022692"/>
    </source>
</evidence>
<organism evidence="11 12">
    <name type="scientific">Aeropyrum pernix</name>
    <dbReference type="NCBI Taxonomy" id="56636"/>
    <lineage>
        <taxon>Archaea</taxon>
        <taxon>Thermoproteota</taxon>
        <taxon>Thermoprotei</taxon>
        <taxon>Desulfurococcales</taxon>
        <taxon>Desulfurococcaceae</taxon>
        <taxon>Aeropyrum</taxon>
    </lineage>
</organism>
<evidence type="ECO:0000256" key="1">
    <source>
        <dbReference type="ARBA" id="ARBA00004162"/>
    </source>
</evidence>